<dbReference type="PRINTS" id="PR00722">
    <property type="entry name" value="CHYMOTRYPSIN"/>
</dbReference>
<dbReference type="Gene3D" id="2.40.10.10">
    <property type="entry name" value="Trypsin-like serine proteases"/>
    <property type="match status" value="1"/>
</dbReference>
<dbReference type="AlphaFoldDB" id="A0A068F5A9"/>
<keyword evidence="1" id="KW-1015">Disulfide bond</keyword>
<feature type="domain" description="Peptidase S1" evidence="2">
    <location>
        <begin position="145"/>
        <end position="390"/>
    </location>
</feature>
<evidence type="ECO:0000256" key="1">
    <source>
        <dbReference type="ARBA" id="ARBA00023157"/>
    </source>
</evidence>
<dbReference type="OrthoDB" id="6407006at2759"/>
<dbReference type="PANTHER" id="PTHR24252">
    <property type="entry name" value="ACROSIN-RELATED"/>
    <property type="match status" value="1"/>
</dbReference>
<organism evidence="3">
    <name type="scientific">Nilaparvata lugens</name>
    <name type="common">Brown planthopper</name>
    <dbReference type="NCBI Taxonomy" id="108931"/>
    <lineage>
        <taxon>Eukaryota</taxon>
        <taxon>Metazoa</taxon>
        <taxon>Ecdysozoa</taxon>
        <taxon>Arthropoda</taxon>
        <taxon>Hexapoda</taxon>
        <taxon>Insecta</taxon>
        <taxon>Pterygota</taxon>
        <taxon>Neoptera</taxon>
        <taxon>Paraneoptera</taxon>
        <taxon>Hemiptera</taxon>
        <taxon>Auchenorrhyncha</taxon>
        <taxon>Fulgoroidea</taxon>
        <taxon>Delphacidae</taxon>
        <taxon>Delphacinae</taxon>
        <taxon>Nilaparvata</taxon>
    </lineage>
</organism>
<dbReference type="InterPro" id="IPR033116">
    <property type="entry name" value="TRYPSIN_SER"/>
</dbReference>
<dbReference type="GO" id="GO:0004252">
    <property type="term" value="F:serine-type endopeptidase activity"/>
    <property type="evidence" value="ECO:0007669"/>
    <property type="project" value="InterPro"/>
</dbReference>
<protein>
    <submittedName>
        <fullName evidence="3">Stubble-3</fullName>
    </submittedName>
</protein>
<dbReference type="SMART" id="SM00020">
    <property type="entry name" value="Tryp_SPc"/>
    <property type="match status" value="1"/>
</dbReference>
<reference evidence="3" key="2">
    <citation type="submission" date="2014-02" db="EMBL/GenBank/DDBJ databases">
        <authorList>
            <person name="Bao Y.-Y."/>
            <person name="Zhang C.-X."/>
        </authorList>
    </citation>
    <scope>NUCLEOTIDE SEQUENCE</scope>
</reference>
<dbReference type="SUPFAM" id="SSF50494">
    <property type="entry name" value="Trypsin-like serine proteases"/>
    <property type="match status" value="1"/>
</dbReference>
<dbReference type="InterPro" id="IPR001314">
    <property type="entry name" value="Peptidase_S1A"/>
</dbReference>
<dbReference type="EMBL" id="KJ512105">
    <property type="protein sequence ID" value="AID60328.1"/>
    <property type="molecule type" value="mRNA"/>
</dbReference>
<dbReference type="InterPro" id="IPR001254">
    <property type="entry name" value="Trypsin_dom"/>
</dbReference>
<dbReference type="InterPro" id="IPR009003">
    <property type="entry name" value="Peptidase_S1_PA"/>
</dbReference>
<dbReference type="CDD" id="cd00190">
    <property type="entry name" value="Tryp_SPc"/>
    <property type="match status" value="1"/>
</dbReference>
<dbReference type="FunFam" id="2.40.10.10:FF:000072">
    <property type="entry name" value="CLIP-domain serine protease"/>
    <property type="match status" value="1"/>
</dbReference>
<accession>A0A068F5A9</accession>
<dbReference type="InterPro" id="IPR043504">
    <property type="entry name" value="Peptidase_S1_PA_chymotrypsin"/>
</dbReference>
<evidence type="ECO:0000313" key="3">
    <source>
        <dbReference type="EMBL" id="AID60328.1"/>
    </source>
</evidence>
<dbReference type="PANTHER" id="PTHR24252:SF7">
    <property type="entry name" value="HYALIN"/>
    <property type="match status" value="1"/>
</dbReference>
<reference evidence="3" key="1">
    <citation type="journal article" date="2014" name="BMC Genomics">
        <title>Genomic insights into the serine protease gene family and expression profile analysis in the planthopper, Nilaparvata lugens.</title>
        <authorList>
            <person name="Bao Y.Y."/>
            <person name="Qin X."/>
            <person name="Yu B."/>
            <person name="Chen L.B."/>
            <person name="Wang Z.C."/>
            <person name="Zhang C.X."/>
        </authorList>
    </citation>
    <scope>NUCLEOTIDE SEQUENCE</scope>
</reference>
<sequence>MTSQISSPCKWTEHHLNQQVMGRIFTWVCLLSSVSSSLVPYKTSIVQSGRLLVSFFGYPDKCVYGGTEHACTFSIACWLVGGSMEQGCTTGSGDSMADLMFTCCIPPSSNNDNHLLTTNYNYNNRLSAATPTECGLQMVGIQKRIIGGNEAFFGELPWQAHIRIKGYQCGGVLISHVLVATAAHCVHRARIQDIRVHLGDYDTQNTGHYIEPLPEEVHHVVQKIIHPKFQYRLSQPDRFDIALVQLSKPVTYRENILPICLPNHDDSYNGQTGVVAGWGRTDNEYGKTGTNILHKASVPILSDEECFRWHRRKSINLELHQEMLCAGHSDGHTDACLGDSGGPLIVYDVRTSRWTLAGITSAGFGCAVDHQPGIYHKVAFTSDWIKSYIIRSYTYSNR</sequence>
<name>A0A068F5A9_NILLU</name>
<proteinExistence type="evidence at transcript level"/>
<dbReference type="PROSITE" id="PS50240">
    <property type="entry name" value="TRYPSIN_DOM"/>
    <property type="match status" value="1"/>
</dbReference>
<dbReference type="PROSITE" id="PS00135">
    <property type="entry name" value="TRYPSIN_SER"/>
    <property type="match status" value="1"/>
</dbReference>
<dbReference type="GO" id="GO:0006508">
    <property type="term" value="P:proteolysis"/>
    <property type="evidence" value="ECO:0007669"/>
    <property type="project" value="InterPro"/>
</dbReference>
<evidence type="ECO:0000259" key="2">
    <source>
        <dbReference type="PROSITE" id="PS50240"/>
    </source>
</evidence>
<dbReference type="Pfam" id="PF00089">
    <property type="entry name" value="Trypsin"/>
    <property type="match status" value="1"/>
</dbReference>